<dbReference type="Proteomes" id="UP000735302">
    <property type="component" value="Unassembled WGS sequence"/>
</dbReference>
<sequence length="72" mass="7866">MTSQMRGGVASTGHVSASPSMDNHTSHIYATWFKRNPRVTENPLGGMEKVKGLKSEKQRTVFFAGNGVLEKS</sequence>
<proteinExistence type="predicted"/>
<evidence type="ECO:0000313" key="3">
    <source>
        <dbReference type="Proteomes" id="UP000735302"/>
    </source>
</evidence>
<dbReference type="AlphaFoldDB" id="A0AAV3ZJS2"/>
<feature type="compositionally biased region" description="Polar residues" evidence="1">
    <location>
        <begin position="13"/>
        <end position="23"/>
    </location>
</feature>
<feature type="region of interest" description="Disordered" evidence="1">
    <location>
        <begin position="1"/>
        <end position="23"/>
    </location>
</feature>
<evidence type="ECO:0000256" key="1">
    <source>
        <dbReference type="SAM" id="MobiDB-lite"/>
    </source>
</evidence>
<comment type="caution">
    <text evidence="2">The sequence shown here is derived from an EMBL/GenBank/DDBJ whole genome shotgun (WGS) entry which is preliminary data.</text>
</comment>
<accession>A0AAV3ZJS2</accession>
<keyword evidence="3" id="KW-1185">Reference proteome</keyword>
<evidence type="ECO:0000313" key="2">
    <source>
        <dbReference type="EMBL" id="GFN99350.1"/>
    </source>
</evidence>
<reference evidence="2 3" key="1">
    <citation type="journal article" date="2021" name="Elife">
        <title>Chloroplast acquisition without the gene transfer in kleptoplastic sea slugs, Plakobranchus ocellatus.</title>
        <authorList>
            <person name="Maeda T."/>
            <person name="Takahashi S."/>
            <person name="Yoshida T."/>
            <person name="Shimamura S."/>
            <person name="Takaki Y."/>
            <person name="Nagai Y."/>
            <person name="Toyoda A."/>
            <person name="Suzuki Y."/>
            <person name="Arimoto A."/>
            <person name="Ishii H."/>
            <person name="Satoh N."/>
            <person name="Nishiyama T."/>
            <person name="Hasebe M."/>
            <person name="Maruyama T."/>
            <person name="Minagawa J."/>
            <person name="Obokata J."/>
            <person name="Shigenobu S."/>
        </authorList>
    </citation>
    <scope>NUCLEOTIDE SEQUENCE [LARGE SCALE GENOMIC DNA]</scope>
</reference>
<dbReference type="EMBL" id="BLXT01002992">
    <property type="protein sequence ID" value="GFN99350.1"/>
    <property type="molecule type" value="Genomic_DNA"/>
</dbReference>
<name>A0AAV3ZJS2_9GAST</name>
<organism evidence="2 3">
    <name type="scientific">Plakobranchus ocellatus</name>
    <dbReference type="NCBI Taxonomy" id="259542"/>
    <lineage>
        <taxon>Eukaryota</taxon>
        <taxon>Metazoa</taxon>
        <taxon>Spiralia</taxon>
        <taxon>Lophotrochozoa</taxon>
        <taxon>Mollusca</taxon>
        <taxon>Gastropoda</taxon>
        <taxon>Heterobranchia</taxon>
        <taxon>Euthyneura</taxon>
        <taxon>Panpulmonata</taxon>
        <taxon>Sacoglossa</taxon>
        <taxon>Placobranchoidea</taxon>
        <taxon>Plakobranchidae</taxon>
        <taxon>Plakobranchus</taxon>
    </lineage>
</organism>
<gene>
    <name evidence="2" type="ORF">PoB_002585600</name>
</gene>
<protein>
    <submittedName>
        <fullName evidence="2">Uncharacterized protein</fullName>
    </submittedName>
</protein>